<reference evidence="1" key="1">
    <citation type="submission" date="2019-03" db="EMBL/GenBank/DDBJ databases">
        <authorList>
            <person name="Hao L."/>
        </authorList>
    </citation>
    <scope>NUCLEOTIDE SEQUENCE</scope>
</reference>
<proteinExistence type="predicted"/>
<accession>A0A485LVF0</accession>
<dbReference type="AlphaFoldDB" id="A0A485LVF0"/>
<name>A0A485LVF0_9ZZZZ</name>
<organism evidence="1">
    <name type="scientific">anaerobic digester metagenome</name>
    <dbReference type="NCBI Taxonomy" id="1263854"/>
    <lineage>
        <taxon>unclassified sequences</taxon>
        <taxon>metagenomes</taxon>
        <taxon>ecological metagenomes</taxon>
    </lineage>
</organism>
<evidence type="ECO:0000313" key="1">
    <source>
        <dbReference type="EMBL" id="VFU12231.1"/>
    </source>
</evidence>
<gene>
    <name evidence="1" type="ORF">SCFA_130036</name>
</gene>
<protein>
    <submittedName>
        <fullName evidence="1">Uncharacterized protein</fullName>
    </submittedName>
</protein>
<sequence>MGSLLFGMDVAKITYIKNQGGRP</sequence>
<dbReference type="EMBL" id="CAADRM010000035">
    <property type="protein sequence ID" value="VFU12231.1"/>
    <property type="molecule type" value="Genomic_DNA"/>
</dbReference>